<evidence type="ECO:0000256" key="6">
    <source>
        <dbReference type="ARBA" id="ARBA00023136"/>
    </source>
</evidence>
<keyword evidence="6 8" id="KW-0472">Membrane</keyword>
<proteinExistence type="inferred from homology"/>
<evidence type="ECO:0000256" key="2">
    <source>
        <dbReference type="ARBA" id="ARBA00006595"/>
    </source>
</evidence>
<dbReference type="Gene3D" id="1.20.1250.20">
    <property type="entry name" value="MFS general substrate transporter like domains"/>
    <property type="match status" value="1"/>
</dbReference>
<evidence type="ECO:0000256" key="5">
    <source>
        <dbReference type="ARBA" id="ARBA00022989"/>
    </source>
</evidence>
<evidence type="ECO:0000313" key="9">
    <source>
        <dbReference type="EMBL" id="KOO22284.1"/>
    </source>
</evidence>
<keyword evidence="4 8" id="KW-0812">Transmembrane</keyword>
<dbReference type="EMBL" id="JWZX01003293">
    <property type="protein sequence ID" value="KOO22284.1"/>
    <property type="molecule type" value="Genomic_DNA"/>
</dbReference>
<sequence>MGGVIFGIASLYPVLYFERALEASSCSADVVSVSCVLRRGDKCCEDQQLQYTFMSSIALFVADGSMLVFGEISDRLGPRMCYGVGASLAWLGMVLLGVGARVGSDACWYLATFAIGASGPGVFMGCLMLGEKYPELHGVISAVAASMWDASALVFMIFNGVYFATANAHERPVLGLDVIAFSWLGLTVPLGLLTLRVIPSLAEVHQLRGRGEGASDDQGDTRALIGAVDDSTDNTGSPPPSAGRGVPPTPTFASYFFRADTVLLLGFMSVMNLKSSLYITTFAEEAALLFPSSLAQALATTFNLAFPLGGFLTSVLEHLCLPLGSTECH</sequence>
<protein>
    <submittedName>
        <fullName evidence="9">Mfs</fullName>
    </submittedName>
</protein>
<dbReference type="Proteomes" id="UP000037460">
    <property type="component" value="Unassembled WGS sequence"/>
</dbReference>
<organism evidence="9 10">
    <name type="scientific">Chrysochromulina tobinii</name>
    <dbReference type="NCBI Taxonomy" id="1460289"/>
    <lineage>
        <taxon>Eukaryota</taxon>
        <taxon>Haptista</taxon>
        <taxon>Haptophyta</taxon>
        <taxon>Prymnesiophyceae</taxon>
        <taxon>Prymnesiales</taxon>
        <taxon>Chrysochromulinaceae</taxon>
        <taxon>Chrysochromulina</taxon>
    </lineage>
</organism>
<dbReference type="PANTHER" id="PTHR20772">
    <property type="entry name" value="PROTEIN FMP42"/>
    <property type="match status" value="1"/>
</dbReference>
<feature type="transmembrane region" description="Helical" evidence="8">
    <location>
        <begin position="178"/>
        <end position="198"/>
    </location>
</feature>
<dbReference type="SUPFAM" id="SSF103473">
    <property type="entry name" value="MFS general substrate transporter"/>
    <property type="match status" value="1"/>
</dbReference>
<keyword evidence="3" id="KW-0813">Transport</keyword>
<comment type="subcellular location">
    <subcellularLocation>
        <location evidence="1">Membrane</location>
        <topology evidence="1">Multi-pass membrane protein</topology>
    </subcellularLocation>
</comment>
<dbReference type="PANTHER" id="PTHR20772:SF2">
    <property type="entry name" value="PROTEIN FMP42"/>
    <property type="match status" value="1"/>
</dbReference>
<accession>A0A0M0J6P6</accession>
<dbReference type="GO" id="GO:0016020">
    <property type="term" value="C:membrane"/>
    <property type="evidence" value="ECO:0007669"/>
    <property type="project" value="UniProtKB-SubCell"/>
</dbReference>
<evidence type="ECO:0000256" key="1">
    <source>
        <dbReference type="ARBA" id="ARBA00004141"/>
    </source>
</evidence>
<dbReference type="InterPro" id="IPR052599">
    <property type="entry name" value="SLC43A_AATransporter"/>
</dbReference>
<feature type="transmembrane region" description="Helical" evidence="8">
    <location>
        <begin position="49"/>
        <end position="69"/>
    </location>
</feature>
<evidence type="ECO:0000256" key="8">
    <source>
        <dbReference type="SAM" id="Phobius"/>
    </source>
</evidence>
<feature type="transmembrane region" description="Helical" evidence="8">
    <location>
        <begin position="81"/>
        <end position="102"/>
    </location>
</feature>
<keyword evidence="10" id="KW-1185">Reference proteome</keyword>
<feature type="transmembrane region" description="Helical" evidence="8">
    <location>
        <begin position="136"/>
        <end position="158"/>
    </location>
</feature>
<keyword evidence="5 8" id="KW-1133">Transmembrane helix</keyword>
<evidence type="ECO:0000313" key="10">
    <source>
        <dbReference type="Proteomes" id="UP000037460"/>
    </source>
</evidence>
<reference evidence="10" key="1">
    <citation type="journal article" date="2015" name="PLoS Genet.">
        <title>Genome Sequence and Transcriptome Analyses of Chrysochromulina tobin: Metabolic Tools for Enhanced Algal Fitness in the Prominent Order Prymnesiales (Haptophyceae).</title>
        <authorList>
            <person name="Hovde B.T."/>
            <person name="Deodato C.R."/>
            <person name="Hunsperger H.M."/>
            <person name="Ryken S.A."/>
            <person name="Yost W."/>
            <person name="Jha R.K."/>
            <person name="Patterson J."/>
            <person name="Monnat R.J. Jr."/>
            <person name="Barlow S.B."/>
            <person name="Starkenburg S.R."/>
            <person name="Cattolico R.A."/>
        </authorList>
    </citation>
    <scope>NUCLEOTIDE SEQUENCE</scope>
    <source>
        <strain evidence="10">CCMP291</strain>
    </source>
</reference>
<evidence type="ECO:0000256" key="3">
    <source>
        <dbReference type="ARBA" id="ARBA00022448"/>
    </source>
</evidence>
<dbReference type="InterPro" id="IPR036259">
    <property type="entry name" value="MFS_trans_sf"/>
</dbReference>
<dbReference type="AlphaFoldDB" id="A0A0M0J6P6"/>
<comment type="caution">
    <text evidence="9">The sequence shown here is derived from an EMBL/GenBank/DDBJ whole genome shotgun (WGS) entry which is preliminary data.</text>
</comment>
<gene>
    <name evidence="9" type="ORF">Ctob_005019</name>
</gene>
<feature type="region of interest" description="Disordered" evidence="7">
    <location>
        <begin position="227"/>
        <end position="247"/>
    </location>
</feature>
<dbReference type="OrthoDB" id="330047at2759"/>
<evidence type="ECO:0000256" key="4">
    <source>
        <dbReference type="ARBA" id="ARBA00022692"/>
    </source>
</evidence>
<comment type="similarity">
    <text evidence="2">Belongs to the SLC43A transporter (TC 2.A.1.44) family.</text>
</comment>
<name>A0A0M0J6P6_9EUKA</name>
<evidence type="ECO:0000256" key="7">
    <source>
        <dbReference type="SAM" id="MobiDB-lite"/>
    </source>
</evidence>
<feature type="transmembrane region" description="Helical" evidence="8">
    <location>
        <begin position="108"/>
        <end position="129"/>
    </location>
</feature>